<reference evidence="9 10" key="1">
    <citation type="journal article" date="2014" name="Nat. Commun.">
        <title>Klebsormidium flaccidum genome reveals primary factors for plant terrestrial adaptation.</title>
        <authorList>
            <person name="Hori K."/>
            <person name="Maruyama F."/>
            <person name="Fujisawa T."/>
            <person name="Togashi T."/>
            <person name="Yamamoto N."/>
            <person name="Seo M."/>
            <person name="Sato S."/>
            <person name="Yamada T."/>
            <person name="Mori H."/>
            <person name="Tajima N."/>
            <person name="Moriyama T."/>
            <person name="Ikeuchi M."/>
            <person name="Watanabe M."/>
            <person name="Wada H."/>
            <person name="Kobayashi K."/>
            <person name="Saito M."/>
            <person name="Masuda T."/>
            <person name="Sasaki-Sekimoto Y."/>
            <person name="Mashiguchi K."/>
            <person name="Awai K."/>
            <person name="Shimojima M."/>
            <person name="Masuda S."/>
            <person name="Iwai M."/>
            <person name="Nobusawa T."/>
            <person name="Narise T."/>
            <person name="Kondo S."/>
            <person name="Saito H."/>
            <person name="Sato R."/>
            <person name="Murakawa M."/>
            <person name="Ihara Y."/>
            <person name="Oshima-Yamada Y."/>
            <person name="Ohtaka K."/>
            <person name="Satoh M."/>
            <person name="Sonobe K."/>
            <person name="Ishii M."/>
            <person name="Ohtani R."/>
            <person name="Kanamori-Sato M."/>
            <person name="Honoki R."/>
            <person name="Miyazaki D."/>
            <person name="Mochizuki H."/>
            <person name="Umetsu J."/>
            <person name="Higashi K."/>
            <person name="Shibata D."/>
            <person name="Kamiya Y."/>
            <person name="Sato N."/>
            <person name="Nakamura Y."/>
            <person name="Tabata S."/>
            <person name="Ida S."/>
            <person name="Kurokawa K."/>
            <person name="Ohta H."/>
        </authorList>
    </citation>
    <scope>NUCLEOTIDE SEQUENCE [LARGE SCALE GENOMIC DNA]</scope>
    <source>
        <strain evidence="9 10">NIES-2285</strain>
    </source>
</reference>
<feature type="binding site" evidence="4">
    <location>
        <begin position="442"/>
        <end position="446"/>
    </location>
    <ligand>
        <name>AMP</name>
        <dbReference type="ChEBI" id="CHEBI:456215"/>
    </ligand>
</feature>
<evidence type="ECO:0000313" key="10">
    <source>
        <dbReference type="Proteomes" id="UP000054558"/>
    </source>
</evidence>
<keyword evidence="10" id="KW-1185">Reference proteome</keyword>
<dbReference type="PROSITE" id="PS00126">
    <property type="entry name" value="PDEASE_I_1"/>
    <property type="match status" value="1"/>
</dbReference>
<feature type="binding site" evidence="5">
    <location>
        <position position="483"/>
    </location>
    <ligand>
        <name>Zn(2+)</name>
        <dbReference type="ChEBI" id="CHEBI:29105"/>
        <label>1</label>
    </ligand>
</feature>
<dbReference type="PRINTS" id="PR00387">
    <property type="entry name" value="PDIESTERASE1"/>
</dbReference>
<feature type="region of interest" description="Disordered" evidence="7">
    <location>
        <begin position="138"/>
        <end position="162"/>
    </location>
</feature>
<feature type="binding site" evidence="5">
    <location>
        <position position="446"/>
    </location>
    <ligand>
        <name>Zn(2+)</name>
        <dbReference type="ChEBI" id="CHEBI:29105"/>
        <label>1</label>
    </ligand>
</feature>
<dbReference type="GO" id="GO:0007165">
    <property type="term" value="P:signal transduction"/>
    <property type="evidence" value="ECO:0007669"/>
    <property type="project" value="InterPro"/>
</dbReference>
<dbReference type="InterPro" id="IPR023088">
    <property type="entry name" value="PDEase"/>
</dbReference>
<feature type="compositionally biased region" description="Polar residues" evidence="7">
    <location>
        <begin position="8"/>
        <end position="29"/>
    </location>
</feature>
<keyword evidence="1 5" id="KW-0479">Metal-binding</keyword>
<evidence type="ECO:0000256" key="4">
    <source>
        <dbReference type="PIRSR" id="PIRSR623088-2"/>
    </source>
</evidence>
<feature type="binding site" evidence="4">
    <location>
        <position position="594"/>
    </location>
    <ligand>
        <name>AMP</name>
        <dbReference type="ChEBI" id="CHEBI:456215"/>
    </ligand>
</feature>
<proteinExistence type="inferred from homology"/>
<dbReference type="InterPro" id="IPR003607">
    <property type="entry name" value="HD/PDEase_dom"/>
</dbReference>
<evidence type="ECO:0000256" key="1">
    <source>
        <dbReference type="ARBA" id="ARBA00022723"/>
    </source>
</evidence>
<dbReference type="Proteomes" id="UP000054558">
    <property type="component" value="Unassembled WGS sequence"/>
</dbReference>
<evidence type="ECO:0000256" key="7">
    <source>
        <dbReference type="SAM" id="MobiDB-lite"/>
    </source>
</evidence>
<dbReference type="Gene3D" id="1.10.1300.10">
    <property type="entry name" value="3'5'-cyclic nucleotide phosphodiesterase, catalytic domain"/>
    <property type="match status" value="1"/>
</dbReference>
<feature type="binding site" evidence="5">
    <location>
        <position position="483"/>
    </location>
    <ligand>
        <name>Zn(2+)</name>
        <dbReference type="ChEBI" id="CHEBI:29105"/>
        <label>2</label>
    </ligand>
</feature>
<comment type="similarity">
    <text evidence="6">Belongs to the cyclic nucleotide phosphodiesterase family.</text>
</comment>
<name>A0A0U9HHT7_KLENI</name>
<feature type="region of interest" description="Disordered" evidence="7">
    <location>
        <begin position="93"/>
        <end position="125"/>
    </location>
</feature>
<gene>
    <name evidence="9" type="ORF">KFL_000010350</name>
</gene>
<evidence type="ECO:0000256" key="5">
    <source>
        <dbReference type="PIRSR" id="PIRSR623088-3"/>
    </source>
</evidence>
<dbReference type="GO" id="GO:0141162">
    <property type="term" value="P:negative regulation of cAMP/PKA signal transduction"/>
    <property type="evidence" value="ECO:0000318"/>
    <property type="project" value="GO_Central"/>
</dbReference>
<dbReference type="PANTHER" id="PTHR11347">
    <property type="entry name" value="CYCLIC NUCLEOTIDE PHOSPHODIESTERASE"/>
    <property type="match status" value="1"/>
</dbReference>
<evidence type="ECO:0000256" key="3">
    <source>
        <dbReference type="PIRSR" id="PIRSR623088-1"/>
    </source>
</evidence>
<accession>A0A0U9HHT7</accession>
<dbReference type="Pfam" id="PF00233">
    <property type="entry name" value="PDEase_I"/>
    <property type="match status" value="1"/>
</dbReference>
<feature type="compositionally biased region" description="Polar residues" evidence="7">
    <location>
        <begin position="138"/>
        <end position="160"/>
    </location>
</feature>
<dbReference type="PROSITE" id="PS51845">
    <property type="entry name" value="PDEASE_I_2"/>
    <property type="match status" value="1"/>
</dbReference>
<feature type="binding site" evidence="5">
    <location>
        <position position="594"/>
    </location>
    <ligand>
        <name>Zn(2+)</name>
        <dbReference type="ChEBI" id="CHEBI:29105"/>
        <label>1</label>
    </ligand>
</feature>
<dbReference type="EMBL" id="DF236950">
    <property type="protein sequence ID" value="GAQ77586.1"/>
    <property type="molecule type" value="Genomic_DNA"/>
</dbReference>
<dbReference type="InterPro" id="IPR002073">
    <property type="entry name" value="PDEase_catalytic_dom"/>
</dbReference>
<feature type="binding site" evidence="5">
    <location>
        <position position="482"/>
    </location>
    <ligand>
        <name>Zn(2+)</name>
        <dbReference type="ChEBI" id="CHEBI:29105"/>
        <label>1</label>
    </ligand>
</feature>
<protein>
    <recommendedName>
        <fullName evidence="6">Phosphodiesterase</fullName>
        <ecNumber evidence="6">3.1.4.-</ecNumber>
    </recommendedName>
</protein>
<dbReference type="GO" id="GO:0046872">
    <property type="term" value="F:metal ion binding"/>
    <property type="evidence" value="ECO:0007669"/>
    <property type="project" value="UniProtKB-KW"/>
</dbReference>
<feature type="binding site" evidence="4">
    <location>
        <position position="483"/>
    </location>
    <ligand>
        <name>AMP</name>
        <dbReference type="ChEBI" id="CHEBI:456215"/>
    </ligand>
</feature>
<dbReference type="InterPro" id="IPR036971">
    <property type="entry name" value="PDEase_catalytic_dom_sf"/>
</dbReference>
<feature type="region of interest" description="Disordered" evidence="7">
    <location>
        <begin position="1"/>
        <end position="76"/>
    </location>
</feature>
<dbReference type="EC" id="3.1.4.-" evidence="6"/>
<feature type="region of interest" description="Disordered" evidence="7">
    <location>
        <begin position="305"/>
        <end position="354"/>
    </location>
</feature>
<sequence>MAAAGSEEATQGPGTESSLPTKVSESSNIPRIRGFEVPTAGISPLNPERKVSGGAAIPAADPAFGNGERIEKAVPQAKTPPACLAGLRVLDLSSGSPRAANGSGSASSGRLTPASESGATGGAMSPSKLLRKFELFSNNPRGSSLPASPSHGPRSTSRAKLSQDDFHAKVVSSLEVGAHHSRHNSGSIKVSSALDDVVPALERILDEATLTPDQRNDLQYSLQVILSRTLYEPTVKSPSTPPSPRSNRRSTLNLVSPKLELDEETQRWLAHEYRLDQYTVPDKYSLSMSLPSAFSNQLNKTGSGISRSFTFGRSPGLSPLAQSSPRGRKKVEEPTFEAGKGETPPPERPVEKEVEKQVEEKVENQVEKELVATETAKVLTKIHDLDFDVFELNAANQGEALKCLATAIFTELGLCEKLGIDKGTMDAFLTAIQAGYRQVPYHNGCHAADVLHAAYLLITRCFLEEWMTDEEVFSLLVAAIVHDFRHPGISNAFLIASKDPLAILYNDRAVLENHHLASAFMEMYKSGQNILGHFSVEQQKAIRARIIQLVLITDMSEHFEFAGRFKTRVLGPGFNLEKEENRICILQMVLKCADLNSAAKPQKLAVDWARRIMDEFFNQGDKEKQLGLPVSPMCDKEAANIPKQQLRFIEFIVQPLYEMFAEHCPALEEWLQGLEANRGYWQSQMKDEPQSQSNIRRATVNKIL</sequence>
<keyword evidence="2 6" id="KW-0378">Hydrolase</keyword>
<feature type="binding site" evidence="4">
    <location>
        <position position="645"/>
    </location>
    <ligand>
        <name>AMP</name>
        <dbReference type="ChEBI" id="CHEBI:456215"/>
    </ligand>
</feature>
<dbReference type="GO" id="GO:0047555">
    <property type="term" value="F:3',5'-cyclic-GMP phosphodiesterase activity"/>
    <property type="evidence" value="ECO:0000318"/>
    <property type="project" value="GO_Central"/>
</dbReference>
<comment type="cofactor">
    <cofactor evidence="6">
        <name>a divalent metal cation</name>
        <dbReference type="ChEBI" id="CHEBI:60240"/>
    </cofactor>
    <text evidence="6">Binds 2 divalent metal cations per subunit. Site 1 may preferentially bind zinc ions, while site 2 has a preference for magnesium and/or manganese ions.</text>
</comment>
<dbReference type="STRING" id="105231.A0A0U9HHT7"/>
<dbReference type="GO" id="GO:0004115">
    <property type="term" value="F:3',5'-cyclic-AMP phosphodiesterase activity"/>
    <property type="evidence" value="ECO:0000318"/>
    <property type="project" value="GO_Central"/>
</dbReference>
<feature type="active site" description="Proton donor" evidence="3">
    <location>
        <position position="442"/>
    </location>
</feature>
<dbReference type="CDD" id="cd00077">
    <property type="entry name" value="HDc"/>
    <property type="match status" value="1"/>
</dbReference>
<dbReference type="SUPFAM" id="SSF109604">
    <property type="entry name" value="HD-domain/PDEase-like"/>
    <property type="match status" value="1"/>
</dbReference>
<dbReference type="AlphaFoldDB" id="A0A0U9HHT7"/>
<evidence type="ECO:0000256" key="6">
    <source>
        <dbReference type="RuleBase" id="RU363067"/>
    </source>
</evidence>
<dbReference type="InterPro" id="IPR023174">
    <property type="entry name" value="PDEase_CS"/>
</dbReference>
<feature type="domain" description="PDEase" evidence="8">
    <location>
        <begin position="358"/>
        <end position="688"/>
    </location>
</feature>
<evidence type="ECO:0000313" key="9">
    <source>
        <dbReference type="EMBL" id="GAQ77586.1"/>
    </source>
</evidence>
<dbReference type="OrthoDB" id="536619at2759"/>
<evidence type="ECO:0000259" key="8">
    <source>
        <dbReference type="PROSITE" id="PS51845"/>
    </source>
</evidence>
<evidence type="ECO:0000256" key="2">
    <source>
        <dbReference type="ARBA" id="ARBA00022801"/>
    </source>
</evidence>
<feature type="compositionally biased region" description="Low complexity" evidence="7">
    <location>
        <begin position="93"/>
        <end position="109"/>
    </location>
</feature>
<organism evidence="9 10">
    <name type="scientific">Klebsormidium nitens</name>
    <name type="common">Green alga</name>
    <name type="synonym">Ulothrix nitens</name>
    <dbReference type="NCBI Taxonomy" id="105231"/>
    <lineage>
        <taxon>Eukaryota</taxon>
        <taxon>Viridiplantae</taxon>
        <taxon>Streptophyta</taxon>
        <taxon>Klebsormidiophyceae</taxon>
        <taxon>Klebsormidiales</taxon>
        <taxon>Klebsormidiaceae</taxon>
        <taxon>Klebsormidium</taxon>
    </lineage>
</organism>
<feature type="region of interest" description="Disordered" evidence="7">
    <location>
        <begin position="233"/>
        <end position="252"/>
    </location>
</feature>